<keyword evidence="1" id="KW-0862">Zinc</keyword>
<dbReference type="InterPro" id="IPR036236">
    <property type="entry name" value="Znf_C2H2_sf"/>
</dbReference>
<dbReference type="InterPro" id="IPR013087">
    <property type="entry name" value="Znf_C2H2_type"/>
</dbReference>
<dbReference type="SUPFAM" id="SSF57667">
    <property type="entry name" value="beta-beta-alpha zinc fingers"/>
    <property type="match status" value="1"/>
</dbReference>
<comment type="caution">
    <text evidence="3">The sequence shown here is derived from an EMBL/GenBank/DDBJ whole genome shotgun (WGS) entry which is preliminary data.</text>
</comment>
<dbReference type="AlphaFoldDB" id="A0A6G0YZ11"/>
<dbReference type="Gene3D" id="3.30.160.60">
    <property type="entry name" value="Classic Zinc Finger"/>
    <property type="match status" value="1"/>
</dbReference>
<proteinExistence type="predicted"/>
<evidence type="ECO:0000259" key="2">
    <source>
        <dbReference type="PROSITE" id="PS50157"/>
    </source>
</evidence>
<dbReference type="OrthoDB" id="10004641at2759"/>
<evidence type="ECO:0000313" key="4">
    <source>
        <dbReference type="Proteomes" id="UP000478052"/>
    </source>
</evidence>
<dbReference type="PROSITE" id="PS50157">
    <property type="entry name" value="ZINC_FINGER_C2H2_2"/>
    <property type="match status" value="1"/>
</dbReference>
<reference evidence="3 4" key="1">
    <citation type="submission" date="2019-08" db="EMBL/GenBank/DDBJ databases">
        <title>Whole genome of Aphis craccivora.</title>
        <authorList>
            <person name="Voronova N.V."/>
            <person name="Shulinski R.S."/>
            <person name="Bandarenka Y.V."/>
            <person name="Zhorov D.G."/>
            <person name="Warner D."/>
        </authorList>
    </citation>
    <scope>NUCLEOTIDE SEQUENCE [LARGE SCALE GENOMIC DNA]</scope>
    <source>
        <strain evidence="3">180601</strain>
        <tissue evidence="3">Whole Body</tissue>
    </source>
</reference>
<keyword evidence="4" id="KW-1185">Reference proteome</keyword>
<organism evidence="3 4">
    <name type="scientific">Aphis craccivora</name>
    <name type="common">Cowpea aphid</name>
    <dbReference type="NCBI Taxonomy" id="307492"/>
    <lineage>
        <taxon>Eukaryota</taxon>
        <taxon>Metazoa</taxon>
        <taxon>Ecdysozoa</taxon>
        <taxon>Arthropoda</taxon>
        <taxon>Hexapoda</taxon>
        <taxon>Insecta</taxon>
        <taxon>Pterygota</taxon>
        <taxon>Neoptera</taxon>
        <taxon>Paraneoptera</taxon>
        <taxon>Hemiptera</taxon>
        <taxon>Sternorrhyncha</taxon>
        <taxon>Aphidomorpha</taxon>
        <taxon>Aphidoidea</taxon>
        <taxon>Aphididae</taxon>
        <taxon>Aphidini</taxon>
        <taxon>Aphis</taxon>
        <taxon>Aphis</taxon>
    </lineage>
</organism>
<evidence type="ECO:0000256" key="1">
    <source>
        <dbReference type="PROSITE-ProRule" id="PRU00042"/>
    </source>
</evidence>
<dbReference type="Proteomes" id="UP000478052">
    <property type="component" value="Unassembled WGS sequence"/>
</dbReference>
<dbReference type="GO" id="GO:0008270">
    <property type="term" value="F:zinc ion binding"/>
    <property type="evidence" value="ECO:0007669"/>
    <property type="project" value="UniProtKB-KW"/>
</dbReference>
<evidence type="ECO:0000313" key="3">
    <source>
        <dbReference type="EMBL" id="KAF0763407.1"/>
    </source>
</evidence>
<feature type="domain" description="C2H2-type" evidence="2">
    <location>
        <begin position="31"/>
        <end position="57"/>
    </location>
</feature>
<keyword evidence="1" id="KW-0863">Zinc-finger</keyword>
<accession>A0A6G0YZ11</accession>
<keyword evidence="1" id="KW-0479">Metal-binding</keyword>
<name>A0A6G0YZ11_APHCR</name>
<gene>
    <name evidence="3" type="ORF">FWK35_00014259</name>
</gene>
<sequence>MRTPRSTCHDLKGGRKPSISIHNVQLVGGRWLCPCGKNYKSKTSLSLHMRLECGKEPQFKCDHCPYKAYQKIALQKHTYCKHRRVVQTE</sequence>
<dbReference type="EMBL" id="VUJU01001890">
    <property type="protein sequence ID" value="KAF0763407.1"/>
    <property type="molecule type" value="Genomic_DNA"/>
</dbReference>
<protein>
    <submittedName>
        <fullName evidence="3">Longitudinals lacking protein, isoforms A/B/D/L-like isoform X13</fullName>
    </submittedName>
</protein>